<reference evidence="1" key="1">
    <citation type="journal article" date="2015" name="Nature">
        <title>Complex archaea that bridge the gap between prokaryotes and eukaryotes.</title>
        <authorList>
            <person name="Spang A."/>
            <person name="Saw J.H."/>
            <person name="Jorgensen S.L."/>
            <person name="Zaremba-Niedzwiedzka K."/>
            <person name="Martijn J."/>
            <person name="Lind A.E."/>
            <person name="van Eijk R."/>
            <person name="Schleper C."/>
            <person name="Guy L."/>
            <person name="Ettema T.J."/>
        </authorList>
    </citation>
    <scope>NUCLEOTIDE SEQUENCE</scope>
</reference>
<sequence length="21" mass="2540">MITKGKYLTIRISEDDMQRIK</sequence>
<gene>
    <name evidence="1" type="ORF">LCGC14_1649920</name>
</gene>
<name>A0A0F9HY28_9ZZZZ</name>
<dbReference type="AlphaFoldDB" id="A0A0F9HY28"/>
<feature type="non-terminal residue" evidence="1">
    <location>
        <position position="21"/>
    </location>
</feature>
<proteinExistence type="predicted"/>
<protein>
    <submittedName>
        <fullName evidence="1">Uncharacterized protein</fullName>
    </submittedName>
</protein>
<accession>A0A0F9HY28</accession>
<comment type="caution">
    <text evidence="1">The sequence shown here is derived from an EMBL/GenBank/DDBJ whole genome shotgun (WGS) entry which is preliminary data.</text>
</comment>
<organism evidence="1">
    <name type="scientific">marine sediment metagenome</name>
    <dbReference type="NCBI Taxonomy" id="412755"/>
    <lineage>
        <taxon>unclassified sequences</taxon>
        <taxon>metagenomes</taxon>
        <taxon>ecological metagenomes</taxon>
    </lineage>
</organism>
<dbReference type="EMBL" id="LAZR01013859">
    <property type="protein sequence ID" value="KKM20012.1"/>
    <property type="molecule type" value="Genomic_DNA"/>
</dbReference>
<evidence type="ECO:0000313" key="1">
    <source>
        <dbReference type="EMBL" id="KKM20012.1"/>
    </source>
</evidence>